<reference evidence="3 4" key="1">
    <citation type="submission" date="2024-03" db="EMBL/GenBank/DDBJ databases">
        <title>A high-quality draft genome sequence of Diaporthe vaccinii, a causative agent of upright dieback and viscid rot disease in cranberry plants.</title>
        <authorList>
            <person name="Sarrasin M."/>
            <person name="Lang B.F."/>
            <person name="Burger G."/>
        </authorList>
    </citation>
    <scope>NUCLEOTIDE SEQUENCE [LARGE SCALE GENOMIC DNA]</scope>
    <source>
        <strain evidence="3 4">IS7</strain>
    </source>
</reference>
<dbReference type="EMBL" id="JBAWTH010000006">
    <property type="protein sequence ID" value="KAL2291472.1"/>
    <property type="molecule type" value="Genomic_DNA"/>
</dbReference>
<proteinExistence type="predicted"/>
<gene>
    <name evidence="3" type="ORF">FJTKL_12864</name>
</gene>
<sequence length="506" mass="57345">MRDKSIRQMNSSSDSSGPPGHDQRTRRARGGSASVHEGNFIDRPNDMNRNITESIQQEIECSSPDGAPASKEKSSFASHVIGLFPFARGSPQRPHAMNTDQQVNTHNKLEEDFVALQKTCETLEKVRKDAVNENKQLHSKLKNAEAQLALKKARDQQIDIKSVKARNSMLRNDLGIAENNIARLQAAIHTAEEKFQTAEIAAAEKISRLTSDVDTVNEELFKEKSAARNEISQLQSQIKLLNEKNDKFRQMIIPVSEKQVLDVEVMQKFTSLRSSIIALVRRTWTLKLRHDINVRDFSNGQHYIFKSGDLSSYDRLRYVVFHFIYQGVFNAKNFFLKDGFEHLENYLQKVENGLCETSPVENRKLLMEWRNASFKATEDFRDNGGRLSRNTQSKIWRFLGPLQMVDPAAEGVGIKKLETVCDAAVDLSLTIRQLQDNFWVDDMQAAVHQPLSEWDKFTEEVEAVPAGDGKQPGTIAYVIAGALIKNPKENLEMVLVLEKAEVAVYR</sequence>
<evidence type="ECO:0000313" key="3">
    <source>
        <dbReference type="EMBL" id="KAL2291472.1"/>
    </source>
</evidence>
<keyword evidence="4" id="KW-1185">Reference proteome</keyword>
<accession>A0ABR4F9U7</accession>
<evidence type="ECO:0000256" key="1">
    <source>
        <dbReference type="SAM" id="Coils"/>
    </source>
</evidence>
<feature type="coiled-coil region" evidence="1">
    <location>
        <begin position="106"/>
        <end position="251"/>
    </location>
</feature>
<keyword evidence="1" id="KW-0175">Coiled coil</keyword>
<name>A0ABR4F9U7_9PEZI</name>
<dbReference type="Proteomes" id="UP001600888">
    <property type="component" value="Unassembled WGS sequence"/>
</dbReference>
<evidence type="ECO:0000256" key="2">
    <source>
        <dbReference type="SAM" id="MobiDB-lite"/>
    </source>
</evidence>
<comment type="caution">
    <text evidence="3">The sequence shown here is derived from an EMBL/GenBank/DDBJ whole genome shotgun (WGS) entry which is preliminary data.</text>
</comment>
<dbReference type="Gene3D" id="1.10.287.1490">
    <property type="match status" value="1"/>
</dbReference>
<evidence type="ECO:0000313" key="4">
    <source>
        <dbReference type="Proteomes" id="UP001600888"/>
    </source>
</evidence>
<protein>
    <submittedName>
        <fullName evidence="3">Uncharacterized protein</fullName>
    </submittedName>
</protein>
<organism evidence="3 4">
    <name type="scientific">Diaporthe vaccinii</name>
    <dbReference type="NCBI Taxonomy" id="105482"/>
    <lineage>
        <taxon>Eukaryota</taxon>
        <taxon>Fungi</taxon>
        <taxon>Dikarya</taxon>
        <taxon>Ascomycota</taxon>
        <taxon>Pezizomycotina</taxon>
        <taxon>Sordariomycetes</taxon>
        <taxon>Sordariomycetidae</taxon>
        <taxon>Diaporthales</taxon>
        <taxon>Diaporthaceae</taxon>
        <taxon>Diaporthe</taxon>
        <taxon>Diaporthe eres species complex</taxon>
    </lineage>
</organism>
<feature type="region of interest" description="Disordered" evidence="2">
    <location>
        <begin position="1"/>
        <end position="47"/>
    </location>
</feature>